<evidence type="ECO:0000313" key="1">
    <source>
        <dbReference type="EMBL" id="KAJ7366640.1"/>
    </source>
</evidence>
<dbReference type="PANTHER" id="PTHR39214">
    <property type="entry name" value="MICROBODY (PEROXISOME) BIOGENESIS PROTEIN PEROXIN 8 (EUROFUNG)"/>
    <property type="match status" value="1"/>
</dbReference>
<dbReference type="PANTHER" id="PTHR39214:SF1">
    <property type="entry name" value="MICROBODY (PEROXISOME) BIOGENESIS PROTEIN PEROXIN 8 (EUROFUNG)"/>
    <property type="match status" value="1"/>
</dbReference>
<name>A0AAD7ASA9_9AGAR</name>
<reference evidence="1" key="1">
    <citation type="submission" date="2023-03" db="EMBL/GenBank/DDBJ databases">
        <title>Massive genome expansion in bonnet fungi (Mycena s.s.) driven by repeated elements and novel gene families across ecological guilds.</title>
        <authorList>
            <consortium name="Lawrence Berkeley National Laboratory"/>
            <person name="Harder C.B."/>
            <person name="Miyauchi S."/>
            <person name="Viragh M."/>
            <person name="Kuo A."/>
            <person name="Thoen E."/>
            <person name="Andreopoulos B."/>
            <person name="Lu D."/>
            <person name="Skrede I."/>
            <person name="Drula E."/>
            <person name="Henrissat B."/>
            <person name="Morin E."/>
            <person name="Kohler A."/>
            <person name="Barry K."/>
            <person name="LaButti K."/>
            <person name="Morin E."/>
            <person name="Salamov A."/>
            <person name="Lipzen A."/>
            <person name="Mereny Z."/>
            <person name="Hegedus B."/>
            <person name="Baldrian P."/>
            <person name="Stursova M."/>
            <person name="Weitz H."/>
            <person name="Taylor A."/>
            <person name="Grigoriev I.V."/>
            <person name="Nagy L.G."/>
            <person name="Martin F."/>
            <person name="Kauserud H."/>
        </authorList>
    </citation>
    <scope>NUCLEOTIDE SEQUENCE</scope>
    <source>
        <strain evidence="1">CBHHK002</strain>
    </source>
</reference>
<comment type="caution">
    <text evidence="1">The sequence shown here is derived from an EMBL/GenBank/DDBJ whole genome shotgun (WGS) entry which is preliminary data.</text>
</comment>
<dbReference type="Pfam" id="PF26001">
    <property type="entry name" value="Pex8"/>
    <property type="match status" value="1"/>
</dbReference>
<organism evidence="1 2">
    <name type="scientific">Mycena albidolilacea</name>
    <dbReference type="NCBI Taxonomy" id="1033008"/>
    <lineage>
        <taxon>Eukaryota</taxon>
        <taxon>Fungi</taxon>
        <taxon>Dikarya</taxon>
        <taxon>Basidiomycota</taxon>
        <taxon>Agaricomycotina</taxon>
        <taxon>Agaricomycetes</taxon>
        <taxon>Agaricomycetidae</taxon>
        <taxon>Agaricales</taxon>
        <taxon>Marasmiineae</taxon>
        <taxon>Mycenaceae</taxon>
        <taxon>Mycena</taxon>
    </lineage>
</organism>
<dbReference type="EMBL" id="JARIHO010000002">
    <property type="protein sequence ID" value="KAJ7366640.1"/>
    <property type="molecule type" value="Genomic_DNA"/>
</dbReference>
<accession>A0AAD7ASA9</accession>
<evidence type="ECO:0000313" key="2">
    <source>
        <dbReference type="Proteomes" id="UP001218218"/>
    </source>
</evidence>
<protein>
    <submittedName>
        <fullName evidence="1">Uncharacterized protein</fullName>
    </submittedName>
</protein>
<dbReference type="InterPro" id="IPR055334">
    <property type="entry name" value="PEX8-like"/>
</dbReference>
<dbReference type="Proteomes" id="UP001218218">
    <property type="component" value="Unassembled WGS sequence"/>
</dbReference>
<keyword evidence="2" id="KW-1185">Reference proteome</keyword>
<proteinExistence type="predicted"/>
<sequence>MSNAGYANLLAHLHNPSTPLPLPTIQSALAHHLSTLSPLPTPLAASAVSAPLFAAYPVSHPRLQALFTAFRHATHLKFRAATDAEKNQTALGAVFSRGRAARLRQWAGAVLKGLKGGQPILRLACAGGLLAGLEDLKNAEHLDVGRAQLEDEIVIAVAESIDMYSASSAGGWEAEFQPKGEVDTMTLALILAAQSLTLVVPRKLKALPLAILTNLLTATVTSAFAAGSFLSSPSPSSSSSSSSSSASPTGTSTLHAIAASPLMQHIAPLSKLTALSITILCESRPAEGLRAAAAALGALRPLAARLEGDWAQGRGARAGAGWFLPFSRARSADCTALVWTTLKTLLFATLMIADAALSAVVFVPPAVYASSSSPALFPSSRSYSYSYSYSDPCAVPTPSALATTLLHTLAHLAFVVSQFGGVTTAAEPGFVELKKTFYLALDVLAGAGAGEKKASQAQAEGENESERFVREVCADVQRWRQAGGGASLHGDGDGDGDLQAKTAYALTCIEQLVPVLGGECIQAYALPLAIPYLSDASNRETYESSHSVVLAVFAAHAEQQQRARAAGAGPDAHARAPSQRSRFTERMVPFYARCLIENSADGMLSTAQLRLAFAALVRSASAKGDLAERDTDEGYALAWYCVDALLGAIHALAEADEDAERLHRLHLALISAVPSLPLALLPRVLEEIRAAVLTSARSKDLVDATFVEISERVGDREKELAMRWWYDNRSLFQDAGAGAGDRDGDAGLRIDGAQEQQQARL</sequence>
<gene>
    <name evidence="1" type="ORF">DFH08DRAFT_763969</name>
</gene>
<dbReference type="AlphaFoldDB" id="A0AAD7ASA9"/>